<dbReference type="PANTHER" id="PTHR48081">
    <property type="entry name" value="AB HYDROLASE SUPERFAMILY PROTEIN C4A8.06C"/>
    <property type="match status" value="1"/>
</dbReference>
<evidence type="ECO:0000256" key="1">
    <source>
        <dbReference type="ARBA" id="ARBA00022801"/>
    </source>
</evidence>
<name>A0A1A9I625_9BACT</name>
<dbReference type="OrthoDB" id="9794725at2"/>
<organism evidence="4 5">
    <name type="scientific">Niabella ginsenosidivorans</name>
    <dbReference type="NCBI Taxonomy" id="1176587"/>
    <lineage>
        <taxon>Bacteria</taxon>
        <taxon>Pseudomonadati</taxon>
        <taxon>Bacteroidota</taxon>
        <taxon>Chitinophagia</taxon>
        <taxon>Chitinophagales</taxon>
        <taxon>Chitinophagaceae</taxon>
        <taxon>Niabella</taxon>
    </lineage>
</organism>
<dbReference type="AlphaFoldDB" id="A0A1A9I625"/>
<proteinExistence type="predicted"/>
<feature type="chain" id="PRO_5008389918" evidence="2">
    <location>
        <begin position="20"/>
        <end position="303"/>
    </location>
</feature>
<keyword evidence="4" id="KW-0326">Glycosidase</keyword>
<accession>A0A1A9I625</accession>
<reference evidence="4 5" key="1">
    <citation type="submission" date="2016-05" db="EMBL/GenBank/DDBJ databases">
        <title>Niabella ginsenosidivorans BS26 whole genome sequencing.</title>
        <authorList>
            <person name="Im W.T."/>
            <person name="Siddiqi M.Z."/>
        </authorList>
    </citation>
    <scope>NUCLEOTIDE SEQUENCE [LARGE SCALE GENOMIC DNA]</scope>
    <source>
        <strain evidence="4 5">BS26</strain>
    </source>
</reference>
<sequence length="303" mass="33758">MTRLFCLSASLFFFSMIHAQTEIALYKNVPNSQPAVNVEKAEKGTDGITRISNVSVPTIMVFQPSAKSKKPGPAVVICPGGGYAILAFDHEGTQVAQTLNEWGMTAFVLKYRLPDDRAMVDKSIAPLQDAERAMQWVREHAKEYNVDIHRVGIMGFSAGGHLAATLSTHYNDPLINNPRKISFRPDFSVLVYPVISFSDSIGHTGSRNNLIGKSPSQKMIERFSNELHVNKNTPPAFLVHAKDDKTVPWRNSEDYYEALLKNGVPAKVYYYEAGGHGFGLHNKTSDVLWAGLLKEWLQQQHIL</sequence>
<evidence type="ECO:0000313" key="5">
    <source>
        <dbReference type="Proteomes" id="UP000077667"/>
    </source>
</evidence>
<keyword evidence="4" id="KW-0119">Carbohydrate metabolism</keyword>
<keyword evidence="1 4" id="KW-0378">Hydrolase</keyword>
<dbReference type="KEGG" id="nia:A8C56_15045"/>
<keyword evidence="5" id="KW-1185">Reference proteome</keyword>
<feature type="domain" description="BD-FAE-like" evidence="3">
    <location>
        <begin position="66"/>
        <end position="259"/>
    </location>
</feature>
<feature type="signal peptide" evidence="2">
    <location>
        <begin position="1"/>
        <end position="19"/>
    </location>
</feature>
<dbReference type="Pfam" id="PF20434">
    <property type="entry name" value="BD-FAE"/>
    <property type="match status" value="1"/>
</dbReference>
<dbReference type="GO" id="GO:0016798">
    <property type="term" value="F:hydrolase activity, acting on glycosyl bonds"/>
    <property type="evidence" value="ECO:0007669"/>
    <property type="project" value="UniProtKB-KW"/>
</dbReference>
<keyword evidence="2" id="KW-0732">Signal</keyword>
<dbReference type="EMBL" id="CP015772">
    <property type="protein sequence ID" value="ANH82112.1"/>
    <property type="molecule type" value="Genomic_DNA"/>
</dbReference>
<dbReference type="RefSeq" id="WP_067757690.1">
    <property type="nucleotide sequence ID" value="NZ_CP015772.1"/>
</dbReference>
<dbReference type="SUPFAM" id="SSF53474">
    <property type="entry name" value="alpha/beta-Hydrolases"/>
    <property type="match status" value="1"/>
</dbReference>
<keyword evidence="4" id="KW-0858">Xylan degradation</keyword>
<dbReference type="InterPro" id="IPR049492">
    <property type="entry name" value="BD-FAE-like_dom"/>
</dbReference>
<dbReference type="InterPro" id="IPR050300">
    <property type="entry name" value="GDXG_lipolytic_enzyme"/>
</dbReference>
<dbReference type="STRING" id="1176587.A8C56_15045"/>
<dbReference type="InterPro" id="IPR029058">
    <property type="entry name" value="AB_hydrolase_fold"/>
</dbReference>
<evidence type="ECO:0000313" key="4">
    <source>
        <dbReference type="EMBL" id="ANH82112.1"/>
    </source>
</evidence>
<evidence type="ECO:0000256" key="2">
    <source>
        <dbReference type="SAM" id="SignalP"/>
    </source>
</evidence>
<dbReference type="Proteomes" id="UP000077667">
    <property type="component" value="Chromosome"/>
</dbReference>
<dbReference type="PANTHER" id="PTHR48081:SF6">
    <property type="entry name" value="PEPTIDASE S9 PROLYL OLIGOPEPTIDASE CATALYTIC DOMAIN-CONTAINING PROTEIN"/>
    <property type="match status" value="1"/>
</dbReference>
<dbReference type="GO" id="GO:0045493">
    <property type="term" value="P:xylan catabolic process"/>
    <property type="evidence" value="ECO:0007669"/>
    <property type="project" value="UniProtKB-KW"/>
</dbReference>
<evidence type="ECO:0000259" key="3">
    <source>
        <dbReference type="Pfam" id="PF20434"/>
    </source>
</evidence>
<gene>
    <name evidence="4" type="ORF">A8C56_15045</name>
</gene>
<dbReference type="Gene3D" id="3.40.50.1820">
    <property type="entry name" value="alpha/beta hydrolase"/>
    <property type="match status" value="1"/>
</dbReference>
<protein>
    <submittedName>
        <fullName evidence="4">1,4-beta-xylanase</fullName>
    </submittedName>
</protein>
<keyword evidence="4" id="KW-0624">Polysaccharide degradation</keyword>